<evidence type="ECO:0000259" key="4">
    <source>
        <dbReference type="PROSITE" id="PS50042"/>
    </source>
</evidence>
<dbReference type="Gene3D" id="2.60.120.10">
    <property type="entry name" value="Jelly Rolls"/>
    <property type="match status" value="1"/>
</dbReference>
<dbReference type="GO" id="GO:0005829">
    <property type="term" value="C:cytosol"/>
    <property type="evidence" value="ECO:0007669"/>
    <property type="project" value="TreeGrafter"/>
</dbReference>
<keyword evidence="3" id="KW-0804">Transcription</keyword>
<dbReference type="InterPro" id="IPR012318">
    <property type="entry name" value="HTH_CRP"/>
</dbReference>
<dbReference type="InterPro" id="IPR014710">
    <property type="entry name" value="RmlC-like_jellyroll"/>
</dbReference>
<evidence type="ECO:0000256" key="2">
    <source>
        <dbReference type="ARBA" id="ARBA00023125"/>
    </source>
</evidence>
<dbReference type="AlphaFoldDB" id="A0A2Z5G7E4"/>
<evidence type="ECO:0000259" key="5">
    <source>
        <dbReference type="PROSITE" id="PS51063"/>
    </source>
</evidence>
<dbReference type="InterPro" id="IPR000595">
    <property type="entry name" value="cNMP-bd_dom"/>
</dbReference>
<dbReference type="Proteomes" id="UP000253606">
    <property type="component" value="Chromosome"/>
</dbReference>
<accession>A0A2Z5G7E4</accession>
<dbReference type="CDD" id="cd00038">
    <property type="entry name" value="CAP_ED"/>
    <property type="match status" value="1"/>
</dbReference>
<dbReference type="RefSeq" id="WP_114209242.1">
    <property type="nucleotide sequence ID" value="NZ_CP030840.1"/>
</dbReference>
<gene>
    <name evidence="6" type="ORF">ACPOL_5222</name>
</gene>
<dbReference type="InterPro" id="IPR036390">
    <property type="entry name" value="WH_DNA-bd_sf"/>
</dbReference>
<dbReference type="GO" id="GO:0003700">
    <property type="term" value="F:DNA-binding transcription factor activity"/>
    <property type="evidence" value="ECO:0007669"/>
    <property type="project" value="TreeGrafter"/>
</dbReference>
<dbReference type="Pfam" id="PF00027">
    <property type="entry name" value="cNMP_binding"/>
    <property type="match status" value="1"/>
</dbReference>
<dbReference type="SUPFAM" id="SSF51206">
    <property type="entry name" value="cAMP-binding domain-like"/>
    <property type="match status" value="1"/>
</dbReference>
<dbReference type="SUPFAM" id="SSF46785">
    <property type="entry name" value="Winged helix' DNA-binding domain"/>
    <property type="match status" value="1"/>
</dbReference>
<dbReference type="OrthoDB" id="114682at2"/>
<dbReference type="SMART" id="SM00419">
    <property type="entry name" value="HTH_CRP"/>
    <property type="match status" value="1"/>
</dbReference>
<keyword evidence="7" id="KW-1185">Reference proteome</keyword>
<dbReference type="PANTHER" id="PTHR24567">
    <property type="entry name" value="CRP FAMILY TRANSCRIPTIONAL REGULATORY PROTEIN"/>
    <property type="match status" value="1"/>
</dbReference>
<dbReference type="PRINTS" id="PR00034">
    <property type="entry name" value="HTHCRP"/>
</dbReference>
<sequence>MTSFSSRPHIENCTDCDQRSLRLFCNLNQEALRSFDQIGTHFTVPARTILFEESQQANGVFVICSGQVKLSTTSKEGRTMILRIAGPGDVLGLSATLNNIAHEVTAESIGPSALKSVHRQEFLHFLEEHAEVGEKAARSLAKEYHEVFLDARRLAISGSAAGRLAQLLVEWANTAACGKPELRFTMALTHEELGNMAGTSRETVTRLLNQFERDQLIVRRGSSLTIINSPGLSKLAG</sequence>
<dbReference type="Pfam" id="PF13545">
    <property type="entry name" value="HTH_Crp_2"/>
    <property type="match status" value="1"/>
</dbReference>
<organism evidence="6 7">
    <name type="scientific">Acidisarcina polymorpha</name>
    <dbReference type="NCBI Taxonomy" id="2211140"/>
    <lineage>
        <taxon>Bacteria</taxon>
        <taxon>Pseudomonadati</taxon>
        <taxon>Acidobacteriota</taxon>
        <taxon>Terriglobia</taxon>
        <taxon>Terriglobales</taxon>
        <taxon>Acidobacteriaceae</taxon>
        <taxon>Acidisarcina</taxon>
    </lineage>
</organism>
<keyword evidence="1" id="KW-0805">Transcription regulation</keyword>
<proteinExistence type="predicted"/>
<dbReference type="PROSITE" id="PS50042">
    <property type="entry name" value="CNMP_BINDING_3"/>
    <property type="match status" value="1"/>
</dbReference>
<dbReference type="InterPro" id="IPR018490">
    <property type="entry name" value="cNMP-bd_dom_sf"/>
</dbReference>
<dbReference type="KEGG" id="abas:ACPOL_5222"/>
<dbReference type="InterPro" id="IPR036388">
    <property type="entry name" value="WH-like_DNA-bd_sf"/>
</dbReference>
<protein>
    <submittedName>
        <fullName evidence="6">Transcriptional regulator, Crp/Fnr family</fullName>
    </submittedName>
</protein>
<dbReference type="Gene3D" id="1.10.10.10">
    <property type="entry name" value="Winged helix-like DNA-binding domain superfamily/Winged helix DNA-binding domain"/>
    <property type="match status" value="1"/>
</dbReference>
<dbReference type="EMBL" id="CP030840">
    <property type="protein sequence ID" value="AXC14476.1"/>
    <property type="molecule type" value="Genomic_DNA"/>
</dbReference>
<dbReference type="PROSITE" id="PS51063">
    <property type="entry name" value="HTH_CRP_2"/>
    <property type="match status" value="1"/>
</dbReference>
<feature type="domain" description="HTH crp-type" evidence="5">
    <location>
        <begin position="158"/>
        <end position="230"/>
    </location>
</feature>
<dbReference type="CDD" id="cd00092">
    <property type="entry name" value="HTH_CRP"/>
    <property type="match status" value="1"/>
</dbReference>
<feature type="domain" description="Cyclic nucleotide-binding" evidence="4">
    <location>
        <begin position="23"/>
        <end position="143"/>
    </location>
</feature>
<reference evidence="6 7" key="1">
    <citation type="journal article" date="2018" name="Front. Microbiol.">
        <title>Hydrolytic Capabilities as a Key to Environmental Success: Chitinolytic and Cellulolytic Acidobacteria From Acidic Sub-arctic Soils and Boreal Peatlands.</title>
        <authorList>
            <person name="Belova S.E."/>
            <person name="Ravin N.V."/>
            <person name="Pankratov T.A."/>
            <person name="Rakitin A.L."/>
            <person name="Ivanova A.A."/>
            <person name="Beletsky A.V."/>
            <person name="Mardanov A.V."/>
            <person name="Sinninghe Damste J.S."/>
            <person name="Dedysh S.N."/>
        </authorList>
    </citation>
    <scope>NUCLEOTIDE SEQUENCE [LARGE SCALE GENOMIC DNA]</scope>
    <source>
        <strain evidence="6 7">SBC82</strain>
    </source>
</reference>
<evidence type="ECO:0000313" key="7">
    <source>
        <dbReference type="Proteomes" id="UP000253606"/>
    </source>
</evidence>
<dbReference type="PANTHER" id="PTHR24567:SF74">
    <property type="entry name" value="HTH-TYPE TRANSCRIPTIONAL REGULATOR ARCR"/>
    <property type="match status" value="1"/>
</dbReference>
<evidence type="ECO:0000256" key="1">
    <source>
        <dbReference type="ARBA" id="ARBA00023015"/>
    </source>
</evidence>
<dbReference type="SMART" id="SM00100">
    <property type="entry name" value="cNMP"/>
    <property type="match status" value="1"/>
</dbReference>
<dbReference type="GO" id="GO:0003677">
    <property type="term" value="F:DNA binding"/>
    <property type="evidence" value="ECO:0007669"/>
    <property type="project" value="UniProtKB-KW"/>
</dbReference>
<evidence type="ECO:0000313" key="6">
    <source>
        <dbReference type="EMBL" id="AXC14476.1"/>
    </source>
</evidence>
<keyword evidence="2" id="KW-0238">DNA-binding</keyword>
<evidence type="ECO:0000256" key="3">
    <source>
        <dbReference type="ARBA" id="ARBA00023163"/>
    </source>
</evidence>
<name>A0A2Z5G7E4_9BACT</name>
<dbReference type="InterPro" id="IPR050397">
    <property type="entry name" value="Env_Response_Regulators"/>
</dbReference>